<dbReference type="AlphaFoldDB" id="A0A5J4WJK7"/>
<gene>
    <name evidence="2" type="ORF">EZS28_009975</name>
</gene>
<feature type="compositionally biased region" description="Low complexity" evidence="1">
    <location>
        <begin position="250"/>
        <end position="259"/>
    </location>
</feature>
<feature type="compositionally biased region" description="Polar residues" evidence="1">
    <location>
        <begin position="207"/>
        <end position="223"/>
    </location>
</feature>
<name>A0A5J4WJK7_9EUKA</name>
<comment type="caution">
    <text evidence="2">The sequence shown here is derived from an EMBL/GenBank/DDBJ whole genome shotgun (WGS) entry which is preliminary data.</text>
</comment>
<sequence length="320" mass="36623">MEWEDQANQENYGRPDLVDGVNQIEYSERIRVKGTQAENDNECSGVWMGSCSGNDNNRRRSSSRNRRMRGTWNLKSSNWGQLAAVLMGVRKLRAFILRNSCLVIRTDNVVTEFAIRKWKTKGELLQLARKIRQEADALSRLARIGDYAVKKEYLYPALAELELNDWLDAFATRTNKLLEEYCSLFTRPSSIRPQRIQLKLEEPEAIATSTNSADTQNSRQSTEGWCRSRDNFTRLEGTDMGITDEGIGNERSSIGMGRRSSGEREDNGQSDSSTSTGKIKAIRLISTLKENEFSKEWPHTQDLMIFSIENMLLVTRYQLL</sequence>
<evidence type="ECO:0000256" key="1">
    <source>
        <dbReference type="SAM" id="MobiDB-lite"/>
    </source>
</evidence>
<evidence type="ECO:0000313" key="2">
    <source>
        <dbReference type="EMBL" id="KAA6394499.1"/>
    </source>
</evidence>
<protein>
    <recommendedName>
        <fullName evidence="4">Reverse transcriptase RNase H-like domain-containing protein</fullName>
    </recommendedName>
</protein>
<proteinExistence type="predicted"/>
<feature type="region of interest" description="Disordered" evidence="1">
    <location>
        <begin position="237"/>
        <end position="276"/>
    </location>
</feature>
<feature type="region of interest" description="Disordered" evidence="1">
    <location>
        <begin position="206"/>
        <end position="225"/>
    </location>
</feature>
<reference evidence="2 3" key="1">
    <citation type="submission" date="2019-03" db="EMBL/GenBank/DDBJ databases">
        <title>Single cell metagenomics reveals metabolic interactions within the superorganism composed of flagellate Streblomastix strix and complex community of Bacteroidetes bacteria on its surface.</title>
        <authorList>
            <person name="Treitli S.C."/>
            <person name="Kolisko M."/>
            <person name="Husnik F."/>
            <person name="Keeling P."/>
            <person name="Hampl V."/>
        </authorList>
    </citation>
    <scope>NUCLEOTIDE SEQUENCE [LARGE SCALE GENOMIC DNA]</scope>
    <source>
        <strain evidence="2">ST1C</strain>
    </source>
</reference>
<accession>A0A5J4WJK7</accession>
<evidence type="ECO:0008006" key="4">
    <source>
        <dbReference type="Google" id="ProtNLM"/>
    </source>
</evidence>
<dbReference type="EMBL" id="SNRW01001929">
    <property type="protein sequence ID" value="KAA6394499.1"/>
    <property type="molecule type" value="Genomic_DNA"/>
</dbReference>
<dbReference type="Proteomes" id="UP000324800">
    <property type="component" value="Unassembled WGS sequence"/>
</dbReference>
<dbReference type="OrthoDB" id="2897838at2759"/>
<organism evidence="2 3">
    <name type="scientific">Streblomastix strix</name>
    <dbReference type="NCBI Taxonomy" id="222440"/>
    <lineage>
        <taxon>Eukaryota</taxon>
        <taxon>Metamonada</taxon>
        <taxon>Preaxostyla</taxon>
        <taxon>Oxymonadida</taxon>
        <taxon>Streblomastigidae</taxon>
        <taxon>Streblomastix</taxon>
    </lineage>
</organism>
<evidence type="ECO:0000313" key="3">
    <source>
        <dbReference type="Proteomes" id="UP000324800"/>
    </source>
</evidence>